<reference evidence="1" key="1">
    <citation type="submission" date="2016-03" db="EMBL/GenBank/DDBJ databases">
        <title>Mechanisms controlling the formation of the plant cell surface in tip-growing cells are functionally conserved among land plants.</title>
        <authorList>
            <person name="Honkanen S."/>
            <person name="Jones V.A."/>
            <person name="Morieri G."/>
            <person name="Champion C."/>
            <person name="Hetherington A.J."/>
            <person name="Kelly S."/>
            <person name="Saint-Marcoux D."/>
            <person name="Proust H."/>
            <person name="Prescott H."/>
            <person name="Dolan L."/>
        </authorList>
    </citation>
    <scope>NUCLEOTIDE SEQUENCE [LARGE SCALE GENOMIC DNA]</scope>
    <source>
        <tissue evidence="1">Whole gametophyte</tissue>
    </source>
</reference>
<dbReference type="Proteomes" id="UP000077202">
    <property type="component" value="Unassembled WGS sequence"/>
</dbReference>
<protein>
    <submittedName>
        <fullName evidence="1">Uncharacterized protein</fullName>
    </submittedName>
</protein>
<organism evidence="1 2">
    <name type="scientific">Marchantia polymorpha subsp. ruderalis</name>
    <dbReference type="NCBI Taxonomy" id="1480154"/>
    <lineage>
        <taxon>Eukaryota</taxon>
        <taxon>Viridiplantae</taxon>
        <taxon>Streptophyta</taxon>
        <taxon>Embryophyta</taxon>
        <taxon>Marchantiophyta</taxon>
        <taxon>Marchantiopsida</taxon>
        <taxon>Marchantiidae</taxon>
        <taxon>Marchantiales</taxon>
        <taxon>Marchantiaceae</taxon>
        <taxon>Marchantia</taxon>
    </lineage>
</organism>
<comment type="caution">
    <text evidence="1">The sequence shown here is derived from an EMBL/GenBank/DDBJ whole genome shotgun (WGS) entry which is preliminary data.</text>
</comment>
<keyword evidence="2" id="KW-1185">Reference proteome</keyword>
<evidence type="ECO:0000313" key="1">
    <source>
        <dbReference type="EMBL" id="OAE32311.1"/>
    </source>
</evidence>
<dbReference type="AlphaFoldDB" id="A0A176WIA5"/>
<name>A0A176WIA5_MARPO</name>
<dbReference type="EMBL" id="LVLJ01000868">
    <property type="protein sequence ID" value="OAE32311.1"/>
    <property type="molecule type" value="Genomic_DNA"/>
</dbReference>
<accession>A0A176WIA5</accession>
<gene>
    <name evidence="1" type="ORF">AXG93_2190s1310</name>
</gene>
<sequence>MDDFSILSSQTKYEIEYVGLSIDINNAQKVIVELQDKLKFSQKRFAREFKRAEELTTTLATRDQSHGAKLALKAKELQDSKAARSTDLRLLPCGTCRGGEASRAGSLSEGKSGECGRSVIIRTELLQGAAVSGAVVRAAEGEDAGWS</sequence>
<proteinExistence type="predicted"/>
<evidence type="ECO:0000313" key="2">
    <source>
        <dbReference type="Proteomes" id="UP000077202"/>
    </source>
</evidence>